<evidence type="ECO:0000313" key="12">
    <source>
        <dbReference type="Proteomes" id="UP001454036"/>
    </source>
</evidence>
<proteinExistence type="inferred from homology"/>
<evidence type="ECO:0000256" key="1">
    <source>
        <dbReference type="ARBA" id="ARBA00004575"/>
    </source>
</evidence>
<keyword evidence="3 9" id="KW-0812">Transmembrane</keyword>
<dbReference type="GO" id="GO:0005637">
    <property type="term" value="C:nuclear inner membrane"/>
    <property type="evidence" value="ECO:0007669"/>
    <property type="project" value="UniProtKB-SubCell"/>
</dbReference>
<sequence length="513" mass="56825">MMIPCLHPLLIFFLILFISSCSIALEGISIDNPVLVVTPVPIAVLSPLGSKEVVSCERVAVSGLSRLKIGSLHSIHRVTLVPSVVIPEKLHSKIQICFHRNSSLGSCQCEDDDWRSLHKGVWTTIISPYEDRYIDLKFTDDISGSATVTVEVEFQRWRLFCLALGIVLWLLAPIVSSWVPFYYSSSMAIGVFLVVIILLFQGMKLLPTGRKSGFYLIIYGSLVSAGSFLLHQLSLLVNSILSSFGLSDEMHSSVTIFLLVFIVLAGAGLGYWIVRKFVVSEDGTVDVGIAQFVKWAIRIIAVTSISQSTRDTPLATALVCCCMTIRFLVTSIPWSNFSELPYSVPSMFLRNGGRSNMRHQRAEFYSPTRMGSRGLKSIPNGLSRRAGYSVRGTLSPSTGQATKGQQDFYSTFHKTPERKKFSKKEWDKFTQQSTRQAVSELGASPEFSRWVIKNARRIQLLPEDSLDDSPGSKIRSSPEDRPDDSLSSDSGSSDETAIESSSGVGLFKWHGRR</sequence>
<keyword evidence="5 9" id="KW-1133">Transmembrane helix</keyword>
<evidence type="ECO:0000256" key="4">
    <source>
        <dbReference type="ARBA" id="ARBA00022729"/>
    </source>
</evidence>
<feature type="compositionally biased region" description="Low complexity" evidence="8">
    <location>
        <begin position="485"/>
        <end position="495"/>
    </location>
</feature>
<comment type="similarity">
    <text evidence="2">Belongs to the NEMP family.</text>
</comment>
<keyword evidence="12" id="KW-1185">Reference proteome</keyword>
<gene>
    <name evidence="11" type="ORF">LIER_02212</name>
</gene>
<comment type="subcellular location">
    <subcellularLocation>
        <location evidence="1">Nucleus inner membrane</location>
        <topology evidence="1">Multi-pass membrane protein</topology>
        <orientation evidence="1">Nucleoplasmic side</orientation>
    </subcellularLocation>
</comment>
<feature type="transmembrane region" description="Helical" evidence="9">
    <location>
        <begin position="181"/>
        <end position="200"/>
    </location>
</feature>
<keyword evidence="6 9" id="KW-0472">Membrane</keyword>
<dbReference type="AlphaFoldDB" id="A0AAV3NNM2"/>
<name>A0AAV3NNM2_LITER</name>
<dbReference type="PANTHER" id="PTHR31587:SF3">
    <property type="entry name" value="EXPRESSED PROTEIN"/>
    <property type="match status" value="1"/>
</dbReference>
<evidence type="ECO:0000313" key="11">
    <source>
        <dbReference type="EMBL" id="GAA0140962.1"/>
    </source>
</evidence>
<evidence type="ECO:0000256" key="8">
    <source>
        <dbReference type="SAM" id="MobiDB-lite"/>
    </source>
</evidence>
<comment type="caution">
    <text evidence="11">The sequence shown here is derived from an EMBL/GenBank/DDBJ whole genome shotgun (WGS) entry which is preliminary data.</text>
</comment>
<evidence type="ECO:0008006" key="13">
    <source>
        <dbReference type="Google" id="ProtNLM"/>
    </source>
</evidence>
<feature type="signal peptide" evidence="10">
    <location>
        <begin position="1"/>
        <end position="24"/>
    </location>
</feature>
<dbReference type="Pfam" id="PF10225">
    <property type="entry name" value="NEMP"/>
    <property type="match status" value="1"/>
</dbReference>
<evidence type="ECO:0000256" key="5">
    <source>
        <dbReference type="ARBA" id="ARBA00022989"/>
    </source>
</evidence>
<feature type="region of interest" description="Disordered" evidence="8">
    <location>
        <begin position="461"/>
        <end position="513"/>
    </location>
</feature>
<evidence type="ECO:0000256" key="10">
    <source>
        <dbReference type="SAM" id="SignalP"/>
    </source>
</evidence>
<protein>
    <recommendedName>
        <fullName evidence="13">Transmembrane protein 194</fullName>
    </recommendedName>
</protein>
<feature type="chain" id="PRO_5043875870" description="Transmembrane protein 194" evidence="10">
    <location>
        <begin position="25"/>
        <end position="513"/>
    </location>
</feature>
<evidence type="ECO:0000256" key="6">
    <source>
        <dbReference type="ARBA" id="ARBA00023136"/>
    </source>
</evidence>
<feature type="transmembrane region" description="Helical" evidence="9">
    <location>
        <begin position="212"/>
        <end position="234"/>
    </location>
</feature>
<keyword evidence="4 10" id="KW-0732">Signal</keyword>
<evidence type="ECO:0000256" key="9">
    <source>
        <dbReference type="SAM" id="Phobius"/>
    </source>
</evidence>
<feature type="compositionally biased region" description="Polar residues" evidence="8">
    <location>
        <begin position="392"/>
        <end position="408"/>
    </location>
</feature>
<feature type="region of interest" description="Disordered" evidence="8">
    <location>
        <begin position="388"/>
        <end position="408"/>
    </location>
</feature>
<feature type="transmembrane region" description="Helical" evidence="9">
    <location>
        <begin position="254"/>
        <end position="274"/>
    </location>
</feature>
<evidence type="ECO:0000256" key="7">
    <source>
        <dbReference type="ARBA" id="ARBA00023242"/>
    </source>
</evidence>
<organism evidence="11 12">
    <name type="scientific">Lithospermum erythrorhizon</name>
    <name type="common">Purple gromwell</name>
    <name type="synonym">Lithospermum officinale var. erythrorhizon</name>
    <dbReference type="NCBI Taxonomy" id="34254"/>
    <lineage>
        <taxon>Eukaryota</taxon>
        <taxon>Viridiplantae</taxon>
        <taxon>Streptophyta</taxon>
        <taxon>Embryophyta</taxon>
        <taxon>Tracheophyta</taxon>
        <taxon>Spermatophyta</taxon>
        <taxon>Magnoliopsida</taxon>
        <taxon>eudicotyledons</taxon>
        <taxon>Gunneridae</taxon>
        <taxon>Pentapetalae</taxon>
        <taxon>asterids</taxon>
        <taxon>lamiids</taxon>
        <taxon>Boraginales</taxon>
        <taxon>Boraginaceae</taxon>
        <taxon>Boraginoideae</taxon>
        <taxon>Lithospermeae</taxon>
        <taxon>Lithospermum</taxon>
    </lineage>
</organism>
<dbReference type="InterPro" id="IPR019358">
    <property type="entry name" value="NEMP_fam"/>
</dbReference>
<accession>A0AAV3NNM2</accession>
<dbReference type="Proteomes" id="UP001454036">
    <property type="component" value="Unassembled WGS sequence"/>
</dbReference>
<evidence type="ECO:0000256" key="3">
    <source>
        <dbReference type="ARBA" id="ARBA00022692"/>
    </source>
</evidence>
<dbReference type="PANTHER" id="PTHR31587">
    <property type="entry name" value="TRANSMEMBRANE PROTEIN (DUF2215)"/>
    <property type="match status" value="1"/>
</dbReference>
<dbReference type="EMBL" id="BAABME010000237">
    <property type="protein sequence ID" value="GAA0140962.1"/>
    <property type="molecule type" value="Genomic_DNA"/>
</dbReference>
<keyword evidence="7" id="KW-0539">Nucleus</keyword>
<reference evidence="11 12" key="1">
    <citation type="submission" date="2024-01" db="EMBL/GenBank/DDBJ databases">
        <title>The complete chloroplast genome sequence of Lithospermum erythrorhizon: insights into the phylogenetic relationship among Boraginaceae species and the maternal lineages of purple gromwells.</title>
        <authorList>
            <person name="Okada T."/>
            <person name="Watanabe K."/>
        </authorList>
    </citation>
    <scope>NUCLEOTIDE SEQUENCE [LARGE SCALE GENOMIC DNA]</scope>
</reference>
<feature type="transmembrane region" description="Helical" evidence="9">
    <location>
        <begin position="157"/>
        <end position="175"/>
    </location>
</feature>
<evidence type="ECO:0000256" key="2">
    <source>
        <dbReference type="ARBA" id="ARBA00005748"/>
    </source>
</evidence>